<dbReference type="GO" id="GO:0070778">
    <property type="term" value="P:L-aspartate transmembrane transport"/>
    <property type="evidence" value="ECO:0007669"/>
    <property type="project" value="TreeGrafter"/>
</dbReference>
<feature type="transmembrane region" description="Helical" evidence="6">
    <location>
        <begin position="20"/>
        <end position="44"/>
    </location>
</feature>
<proteinExistence type="predicted"/>
<dbReference type="Gene3D" id="1.10.3860.10">
    <property type="entry name" value="Sodium:dicarboxylate symporter"/>
    <property type="match status" value="1"/>
</dbReference>
<keyword evidence="8" id="KW-1185">Reference proteome</keyword>
<evidence type="ECO:0000313" key="7">
    <source>
        <dbReference type="EMBL" id="GDY55241.1"/>
    </source>
</evidence>
<keyword evidence="4 6" id="KW-1133">Transmembrane helix</keyword>
<evidence type="ECO:0000313" key="8">
    <source>
        <dbReference type="Proteomes" id="UP000301309"/>
    </source>
</evidence>
<evidence type="ECO:0000256" key="5">
    <source>
        <dbReference type="ARBA" id="ARBA00023136"/>
    </source>
</evidence>
<dbReference type="GO" id="GO:0015366">
    <property type="term" value="F:malate:proton symporter activity"/>
    <property type="evidence" value="ECO:0007669"/>
    <property type="project" value="TreeGrafter"/>
</dbReference>
<keyword evidence="2" id="KW-0813">Transport</keyword>
<feature type="transmembrane region" description="Helical" evidence="6">
    <location>
        <begin position="50"/>
        <end position="69"/>
    </location>
</feature>
<protein>
    <recommendedName>
        <fullName evidence="9">C4-dicarboxylate transporter DctA</fullName>
    </recommendedName>
</protein>
<dbReference type="GO" id="GO:0015141">
    <property type="term" value="F:succinate transmembrane transporter activity"/>
    <property type="evidence" value="ECO:0007669"/>
    <property type="project" value="TreeGrafter"/>
</dbReference>
<dbReference type="PANTHER" id="PTHR42865:SF1">
    <property type="entry name" value="AEROBIC C4-DICARBOXYLATE TRANSPORT PROTEIN"/>
    <property type="match status" value="1"/>
</dbReference>
<dbReference type="GO" id="GO:0015138">
    <property type="term" value="F:fumarate transmembrane transporter activity"/>
    <property type="evidence" value="ECO:0007669"/>
    <property type="project" value="TreeGrafter"/>
</dbReference>
<sequence length="105" mass="10772">MASKFLAQAVGIDHSWQQQLVMVGVMMLISKGTAGIAGGAFIVLASTVTAVGHIPLAALSLIVGVDRILNEGRVFINVLSGANRAVGSARALCQRAGEAFELPVA</sequence>
<accession>A0A4D4L0X1</accession>
<gene>
    <name evidence="7" type="ORF">SVIO_058640</name>
</gene>
<dbReference type="PANTHER" id="PTHR42865">
    <property type="entry name" value="PROTON/GLUTAMATE-ASPARTATE SYMPORTER"/>
    <property type="match status" value="1"/>
</dbReference>
<comment type="caution">
    <text evidence="7">The sequence shown here is derived from an EMBL/GenBank/DDBJ whole genome shotgun (WGS) entry which is preliminary data.</text>
</comment>
<evidence type="ECO:0000256" key="3">
    <source>
        <dbReference type="ARBA" id="ARBA00022692"/>
    </source>
</evidence>
<comment type="subcellular location">
    <subcellularLocation>
        <location evidence="1">Membrane</location>
        <topology evidence="1">Multi-pass membrane protein</topology>
    </subcellularLocation>
</comment>
<organism evidence="7 8">
    <name type="scientific">Streptomyces violaceusniger</name>
    <dbReference type="NCBI Taxonomy" id="68280"/>
    <lineage>
        <taxon>Bacteria</taxon>
        <taxon>Bacillati</taxon>
        <taxon>Actinomycetota</taxon>
        <taxon>Actinomycetes</taxon>
        <taxon>Kitasatosporales</taxon>
        <taxon>Streptomycetaceae</taxon>
        <taxon>Streptomyces</taxon>
        <taxon>Streptomyces violaceusniger group</taxon>
    </lineage>
</organism>
<dbReference type="GO" id="GO:0005886">
    <property type="term" value="C:plasma membrane"/>
    <property type="evidence" value="ECO:0007669"/>
    <property type="project" value="TreeGrafter"/>
</dbReference>
<dbReference type="InterPro" id="IPR036458">
    <property type="entry name" value="Na:dicarbo_symporter_sf"/>
</dbReference>
<name>A0A4D4L0X1_STRVO</name>
<evidence type="ECO:0008006" key="9">
    <source>
        <dbReference type="Google" id="ProtNLM"/>
    </source>
</evidence>
<evidence type="ECO:0000256" key="2">
    <source>
        <dbReference type="ARBA" id="ARBA00022448"/>
    </source>
</evidence>
<dbReference type="Pfam" id="PF00375">
    <property type="entry name" value="SDF"/>
    <property type="match status" value="1"/>
</dbReference>
<dbReference type="SUPFAM" id="SSF118215">
    <property type="entry name" value="Proton glutamate symport protein"/>
    <property type="match status" value="1"/>
</dbReference>
<dbReference type="InterPro" id="IPR001991">
    <property type="entry name" value="Na-dicarboxylate_symporter"/>
</dbReference>
<dbReference type="EMBL" id="BJHW01000001">
    <property type="protein sequence ID" value="GDY55241.1"/>
    <property type="molecule type" value="Genomic_DNA"/>
</dbReference>
<evidence type="ECO:0000256" key="1">
    <source>
        <dbReference type="ARBA" id="ARBA00004141"/>
    </source>
</evidence>
<evidence type="ECO:0000256" key="6">
    <source>
        <dbReference type="SAM" id="Phobius"/>
    </source>
</evidence>
<evidence type="ECO:0000256" key="4">
    <source>
        <dbReference type="ARBA" id="ARBA00022989"/>
    </source>
</evidence>
<keyword evidence="3 6" id="KW-0812">Transmembrane</keyword>
<reference evidence="7 8" key="1">
    <citation type="journal article" date="2020" name="Int. J. Syst. Evol. Microbiol.">
        <title>Reclassification of Streptomyces castelarensis and Streptomyces sporoclivatus as later heterotypic synonyms of Streptomyces antimycoticus.</title>
        <authorList>
            <person name="Komaki H."/>
            <person name="Tamura T."/>
        </authorList>
    </citation>
    <scope>NUCLEOTIDE SEQUENCE [LARGE SCALE GENOMIC DNA]</scope>
    <source>
        <strain evidence="7 8">NBRC 13459</strain>
    </source>
</reference>
<dbReference type="AlphaFoldDB" id="A0A4D4L0X1"/>
<dbReference type="RefSeq" id="WP_344590489.1">
    <property type="nucleotide sequence ID" value="NZ_BAAASO010000001.1"/>
</dbReference>
<keyword evidence="5 6" id="KW-0472">Membrane</keyword>
<dbReference type="Proteomes" id="UP000301309">
    <property type="component" value="Unassembled WGS sequence"/>
</dbReference>